<dbReference type="PANTHER" id="PTHR12682">
    <property type="entry name" value="ARCHEASE"/>
    <property type="match status" value="1"/>
</dbReference>
<reference evidence="6" key="1">
    <citation type="journal article" date="2014" name="Front. Microbiol.">
        <title>High frequency of phylogenetically diverse reductive dehalogenase-homologous genes in deep subseafloor sedimentary metagenomes.</title>
        <authorList>
            <person name="Kawai M."/>
            <person name="Futagami T."/>
            <person name="Toyoda A."/>
            <person name="Takaki Y."/>
            <person name="Nishi S."/>
            <person name="Hori S."/>
            <person name="Arai W."/>
            <person name="Tsubouchi T."/>
            <person name="Morono Y."/>
            <person name="Uchiyama I."/>
            <person name="Ito T."/>
            <person name="Fujiyama A."/>
            <person name="Inagaki F."/>
            <person name="Takami H."/>
        </authorList>
    </citation>
    <scope>NUCLEOTIDE SEQUENCE</scope>
    <source>
        <strain evidence="6">Expedition CK06-06</strain>
    </source>
</reference>
<dbReference type="InterPro" id="IPR023572">
    <property type="entry name" value="Archease_dom"/>
</dbReference>
<dbReference type="EMBL" id="BARW01030554">
    <property type="protein sequence ID" value="GAJ07201.1"/>
    <property type="molecule type" value="Genomic_DNA"/>
</dbReference>
<keyword evidence="2" id="KW-0819">tRNA processing</keyword>
<accession>X1V4X3</accession>
<dbReference type="InterPro" id="IPR036820">
    <property type="entry name" value="Archease_dom_sf"/>
</dbReference>
<feature type="non-terminal residue" evidence="6">
    <location>
        <position position="1"/>
    </location>
</feature>
<evidence type="ECO:0000313" key="6">
    <source>
        <dbReference type="EMBL" id="GAJ07201.1"/>
    </source>
</evidence>
<dbReference type="GO" id="GO:0046872">
    <property type="term" value="F:metal ion binding"/>
    <property type="evidence" value="ECO:0007669"/>
    <property type="project" value="UniProtKB-KW"/>
</dbReference>
<name>X1V4X3_9ZZZZ</name>
<dbReference type="Pfam" id="PF01951">
    <property type="entry name" value="Archease"/>
    <property type="match status" value="1"/>
</dbReference>
<sequence length="65" mass="7298">NGEGMLLKDFSILEISSNHLVGEAKGETFNPDKHSIKAEIKAVTYHQVEVEKNKEGWKAKVIFDV</sequence>
<dbReference type="PANTHER" id="PTHR12682:SF11">
    <property type="entry name" value="PROTEIN ARCHEASE"/>
    <property type="match status" value="1"/>
</dbReference>
<evidence type="ECO:0000256" key="3">
    <source>
        <dbReference type="ARBA" id="ARBA00022723"/>
    </source>
</evidence>
<evidence type="ECO:0000259" key="5">
    <source>
        <dbReference type="Pfam" id="PF01951"/>
    </source>
</evidence>
<proteinExistence type="inferred from homology"/>
<feature type="domain" description="Archease" evidence="5">
    <location>
        <begin position="3"/>
        <end position="65"/>
    </location>
</feature>
<dbReference type="AlphaFoldDB" id="X1V4X3"/>
<dbReference type="SUPFAM" id="SSF69819">
    <property type="entry name" value="MTH1598-like"/>
    <property type="match status" value="1"/>
</dbReference>
<evidence type="ECO:0000256" key="2">
    <source>
        <dbReference type="ARBA" id="ARBA00022694"/>
    </source>
</evidence>
<evidence type="ECO:0000256" key="1">
    <source>
        <dbReference type="ARBA" id="ARBA00007963"/>
    </source>
</evidence>
<organism evidence="6">
    <name type="scientific">marine sediment metagenome</name>
    <dbReference type="NCBI Taxonomy" id="412755"/>
    <lineage>
        <taxon>unclassified sequences</taxon>
        <taxon>metagenomes</taxon>
        <taxon>ecological metagenomes</taxon>
    </lineage>
</organism>
<protein>
    <recommendedName>
        <fullName evidence="5">Archease domain-containing protein</fullName>
    </recommendedName>
</protein>
<comment type="caution">
    <text evidence="6">The sequence shown here is derived from an EMBL/GenBank/DDBJ whole genome shotgun (WGS) entry which is preliminary data.</text>
</comment>
<gene>
    <name evidence="6" type="ORF">S12H4_48821</name>
</gene>
<keyword evidence="4" id="KW-0106">Calcium</keyword>
<dbReference type="GO" id="GO:0008033">
    <property type="term" value="P:tRNA processing"/>
    <property type="evidence" value="ECO:0007669"/>
    <property type="project" value="UniProtKB-KW"/>
</dbReference>
<dbReference type="InterPro" id="IPR002804">
    <property type="entry name" value="Archease"/>
</dbReference>
<evidence type="ECO:0000256" key="4">
    <source>
        <dbReference type="ARBA" id="ARBA00022837"/>
    </source>
</evidence>
<comment type="similarity">
    <text evidence="1">Belongs to the archease family.</text>
</comment>
<dbReference type="Gene3D" id="3.55.10.10">
    <property type="entry name" value="Archease domain"/>
    <property type="match status" value="1"/>
</dbReference>
<keyword evidence="3" id="KW-0479">Metal-binding</keyword>